<evidence type="ECO:0000259" key="9">
    <source>
        <dbReference type="PROSITE" id="PS50928"/>
    </source>
</evidence>
<comment type="similarity">
    <text evidence="2">Belongs to the binding-protein-dependent transport system permease family. CysTW subfamily.</text>
</comment>
<comment type="caution">
    <text evidence="10">The sequence shown here is derived from an EMBL/GenBank/DDBJ whole genome shotgun (WGS) entry which is preliminary data.</text>
</comment>
<keyword evidence="4" id="KW-1003">Cell membrane</keyword>
<feature type="domain" description="ABC transmembrane type-1" evidence="9">
    <location>
        <begin position="83"/>
        <end position="274"/>
    </location>
</feature>
<proteinExistence type="inferred from homology"/>
<evidence type="ECO:0000256" key="6">
    <source>
        <dbReference type="ARBA" id="ARBA00022989"/>
    </source>
</evidence>
<dbReference type="SUPFAM" id="SSF161098">
    <property type="entry name" value="MetI-like"/>
    <property type="match status" value="1"/>
</dbReference>
<evidence type="ECO:0000256" key="4">
    <source>
        <dbReference type="ARBA" id="ARBA00022475"/>
    </source>
</evidence>
<feature type="transmembrane region" description="Helical" evidence="8">
    <location>
        <begin position="21"/>
        <end position="43"/>
    </location>
</feature>
<gene>
    <name evidence="10" type="ORF">J2Z62_000305</name>
</gene>
<dbReference type="InterPro" id="IPR051789">
    <property type="entry name" value="Bact_Polyamine_Transport"/>
</dbReference>
<comment type="subcellular location">
    <subcellularLocation>
        <location evidence="1">Cell membrane</location>
        <topology evidence="1">Multi-pass membrane protein</topology>
    </subcellularLocation>
</comment>
<name>A0ABU0LYT1_9BACT</name>
<evidence type="ECO:0000256" key="8">
    <source>
        <dbReference type="SAM" id="Phobius"/>
    </source>
</evidence>
<keyword evidence="7 8" id="KW-0472">Membrane</keyword>
<dbReference type="Gene3D" id="1.10.3720.10">
    <property type="entry name" value="MetI-like"/>
    <property type="match status" value="1"/>
</dbReference>
<dbReference type="PANTHER" id="PTHR43848:SF2">
    <property type="entry name" value="PUTRESCINE TRANSPORT SYSTEM PERMEASE PROTEIN POTI"/>
    <property type="match status" value="1"/>
</dbReference>
<dbReference type="PROSITE" id="PS50928">
    <property type="entry name" value="ABC_TM1"/>
    <property type="match status" value="1"/>
</dbReference>
<evidence type="ECO:0000256" key="1">
    <source>
        <dbReference type="ARBA" id="ARBA00004651"/>
    </source>
</evidence>
<dbReference type="CDD" id="cd06261">
    <property type="entry name" value="TM_PBP2"/>
    <property type="match status" value="1"/>
</dbReference>
<dbReference type="InterPro" id="IPR000515">
    <property type="entry name" value="MetI-like"/>
</dbReference>
<keyword evidence="11" id="KW-1185">Reference proteome</keyword>
<dbReference type="PANTHER" id="PTHR43848">
    <property type="entry name" value="PUTRESCINE TRANSPORT SYSTEM PERMEASE PROTEIN POTI"/>
    <property type="match status" value="1"/>
</dbReference>
<organism evidence="10 11">
    <name type="scientific">Mycoplasmoides fastidiosum</name>
    <dbReference type="NCBI Taxonomy" id="92758"/>
    <lineage>
        <taxon>Bacteria</taxon>
        <taxon>Bacillati</taxon>
        <taxon>Mycoplasmatota</taxon>
        <taxon>Mycoplasmoidales</taxon>
        <taxon>Mycoplasmoidaceae</taxon>
        <taxon>Mycoplasmoides</taxon>
    </lineage>
</organism>
<dbReference type="Proteomes" id="UP001240643">
    <property type="component" value="Unassembled WGS sequence"/>
</dbReference>
<feature type="transmembrane region" description="Helical" evidence="8">
    <location>
        <begin position="204"/>
        <end position="224"/>
    </location>
</feature>
<evidence type="ECO:0000256" key="2">
    <source>
        <dbReference type="ARBA" id="ARBA00007069"/>
    </source>
</evidence>
<keyword evidence="5 8" id="KW-0812">Transmembrane</keyword>
<dbReference type="EMBL" id="JAUSWO010000001">
    <property type="protein sequence ID" value="MDQ0513867.1"/>
    <property type="molecule type" value="Genomic_DNA"/>
</dbReference>
<keyword evidence="3" id="KW-0813">Transport</keyword>
<dbReference type="RefSeq" id="WP_256547439.1">
    <property type="nucleotide sequence ID" value="NZ_CP101809.1"/>
</dbReference>
<keyword evidence="6 8" id="KW-1133">Transmembrane helix</keyword>
<evidence type="ECO:0000313" key="10">
    <source>
        <dbReference type="EMBL" id="MDQ0513867.1"/>
    </source>
</evidence>
<protein>
    <submittedName>
        <fullName evidence="10">Spermidine/putrescine transport system permease protein</fullName>
    </submittedName>
</protein>
<evidence type="ECO:0000256" key="3">
    <source>
        <dbReference type="ARBA" id="ARBA00022448"/>
    </source>
</evidence>
<evidence type="ECO:0000256" key="7">
    <source>
        <dbReference type="ARBA" id="ARBA00023136"/>
    </source>
</evidence>
<reference evidence="10" key="1">
    <citation type="submission" date="2023-07" db="EMBL/GenBank/DDBJ databases">
        <title>Genomic Encyclopedia of Type Strains, Phase IV (KMG-IV): sequencing the most valuable type-strain genomes for metagenomic binning, comparative biology and taxonomic classification.</title>
        <authorList>
            <person name="Goeker M."/>
        </authorList>
    </citation>
    <scope>NUCLEOTIDE SEQUENCE [LARGE SCALE GENOMIC DNA]</scope>
    <source>
        <strain evidence="10">DSM 21204</strain>
    </source>
</reference>
<feature type="transmembrane region" description="Helical" evidence="8">
    <location>
        <begin position="83"/>
        <end position="106"/>
    </location>
</feature>
<feature type="transmembrane region" description="Helical" evidence="8">
    <location>
        <begin position="153"/>
        <end position="175"/>
    </location>
</feature>
<accession>A0ABU0LYT1</accession>
<evidence type="ECO:0000256" key="5">
    <source>
        <dbReference type="ARBA" id="ARBA00022692"/>
    </source>
</evidence>
<feature type="transmembrane region" description="Helical" evidence="8">
    <location>
        <begin position="254"/>
        <end position="279"/>
    </location>
</feature>
<sequence length="323" mass="36579">MFKTFLANFFTQNRFFKTLKMSYIWVVLALIYIPLIIVVFLSFTDPSVRGNVVLNFERNWNSGENFSRLFVDLSYNGNFISSLVNSIIIAAIVTPISLVIGTLTTFGIWRAKEITKANVLNVSKITIINPDVITGISLSTLFVIAFLPLGLNFGWVTIILAQISFTVPYVIVTLYPKMMKMNIILLLASYDLNYRKFETFIKIVVPYLMPSIFGATLIAFAVSFDDFIITNLVRGRVTTIATELYTMSKGIKSWAITFGALIVLITLGIIALLSIFKIVKTNRNKLSPRNIIRSFKKDDVVKKHRGQVNTFEENPMEMMSRAE</sequence>
<feature type="transmembrane region" description="Helical" evidence="8">
    <location>
        <begin position="127"/>
        <end position="147"/>
    </location>
</feature>
<evidence type="ECO:0000313" key="11">
    <source>
        <dbReference type="Proteomes" id="UP001240643"/>
    </source>
</evidence>
<dbReference type="InterPro" id="IPR035906">
    <property type="entry name" value="MetI-like_sf"/>
</dbReference>